<proteinExistence type="inferred from homology"/>
<dbReference type="GO" id="GO:0012505">
    <property type="term" value="C:endomembrane system"/>
    <property type="evidence" value="ECO:0007669"/>
    <property type="project" value="UniProtKB-SubCell"/>
</dbReference>
<dbReference type="PANTHER" id="PTHR31851">
    <property type="entry name" value="FE(2+)/MN(2+) TRANSPORTER PCL1"/>
    <property type="match status" value="1"/>
</dbReference>
<keyword evidence="5 7" id="KW-0472">Membrane</keyword>
<keyword evidence="9" id="KW-1185">Reference proteome</keyword>
<feature type="transmembrane region" description="Helical" evidence="7">
    <location>
        <begin position="266"/>
        <end position="285"/>
    </location>
</feature>
<sequence length="286" mass="30136">MALLYIKNTIFPAKKQPALLPSFKKQQQYGACDTASEISQTGSDSSTLKSDTGSHSCSFRVDPRIISDATIGLSDGLTVPFALTAGLSALGDTKLVIYAGLAELCAGALSMGLGGYLGGVSEAQSYAATLAETQKIVNQDPDEANQIIKSTFDSYGLSEDVLDAFATQISSCPKRSESFIMRFHHDLPESQADASRAYISALTIALGYFLGGLVPLTPYFFVSNNQTALCWSIGVMAFALFVFGYVKTLLVGEKKRLLCIKAGVEMMVLGGVAAAAAMGCVKAIGS</sequence>
<dbReference type="RefSeq" id="XP_040877206.1">
    <property type="nucleotide sequence ID" value="XM_041022792.1"/>
</dbReference>
<feature type="region of interest" description="Disordered" evidence="6">
    <location>
        <begin position="37"/>
        <end position="56"/>
    </location>
</feature>
<dbReference type="InterPro" id="IPR008217">
    <property type="entry name" value="Ccc1_fam"/>
</dbReference>
<evidence type="ECO:0000256" key="3">
    <source>
        <dbReference type="ARBA" id="ARBA00022692"/>
    </source>
</evidence>
<dbReference type="GO" id="GO:0030026">
    <property type="term" value="P:intracellular manganese ion homeostasis"/>
    <property type="evidence" value="ECO:0007669"/>
    <property type="project" value="InterPro"/>
</dbReference>
<organism evidence="8 9">
    <name type="scientific">Aureobasidium melanogenum (strain CBS 110374)</name>
    <name type="common">Aureobasidium pullulans var. melanogenum</name>
    <dbReference type="NCBI Taxonomy" id="1043003"/>
    <lineage>
        <taxon>Eukaryota</taxon>
        <taxon>Fungi</taxon>
        <taxon>Dikarya</taxon>
        <taxon>Ascomycota</taxon>
        <taxon>Pezizomycotina</taxon>
        <taxon>Dothideomycetes</taxon>
        <taxon>Dothideomycetidae</taxon>
        <taxon>Dothideales</taxon>
        <taxon>Saccotheciaceae</taxon>
        <taxon>Aureobasidium</taxon>
    </lineage>
</organism>
<gene>
    <name evidence="8" type="ORF">M437DRAFT_55041</name>
</gene>
<evidence type="ECO:0000256" key="1">
    <source>
        <dbReference type="ARBA" id="ARBA00004127"/>
    </source>
</evidence>
<comment type="subcellular location">
    <subcellularLocation>
        <location evidence="1">Endomembrane system</location>
        <topology evidence="1">Multi-pass membrane protein</topology>
    </subcellularLocation>
</comment>
<dbReference type="AlphaFoldDB" id="A0A074VI54"/>
<comment type="similarity">
    <text evidence="2">Belongs to the CCC1 family.</text>
</comment>
<name>A0A074VI54_AURM1</name>
<dbReference type="Proteomes" id="UP000030672">
    <property type="component" value="Unassembled WGS sequence"/>
</dbReference>
<protein>
    <submittedName>
        <fullName evidence="8">DUF125-domain-containing protein</fullName>
    </submittedName>
</protein>
<evidence type="ECO:0000256" key="2">
    <source>
        <dbReference type="ARBA" id="ARBA00007049"/>
    </source>
</evidence>
<keyword evidence="3 7" id="KW-0812">Transmembrane</keyword>
<dbReference type="EMBL" id="KL584844">
    <property type="protein sequence ID" value="KEQ60183.1"/>
    <property type="molecule type" value="Genomic_DNA"/>
</dbReference>
<dbReference type="CDD" id="cd02435">
    <property type="entry name" value="CCC1"/>
    <property type="match status" value="1"/>
</dbReference>
<dbReference type="HOGENOM" id="CLU_038957_0_2_1"/>
<dbReference type="Pfam" id="PF01988">
    <property type="entry name" value="VIT1"/>
    <property type="match status" value="1"/>
</dbReference>
<evidence type="ECO:0000256" key="5">
    <source>
        <dbReference type="ARBA" id="ARBA00023136"/>
    </source>
</evidence>
<evidence type="ECO:0000313" key="8">
    <source>
        <dbReference type="EMBL" id="KEQ60183.1"/>
    </source>
</evidence>
<evidence type="ECO:0000256" key="4">
    <source>
        <dbReference type="ARBA" id="ARBA00022989"/>
    </source>
</evidence>
<accession>A0A074VI54</accession>
<feature type="transmembrane region" description="Helical" evidence="7">
    <location>
        <begin position="197"/>
        <end position="221"/>
    </location>
</feature>
<feature type="transmembrane region" description="Helical" evidence="7">
    <location>
        <begin position="228"/>
        <end position="246"/>
    </location>
</feature>
<evidence type="ECO:0000256" key="7">
    <source>
        <dbReference type="SAM" id="Phobius"/>
    </source>
</evidence>
<evidence type="ECO:0000256" key="6">
    <source>
        <dbReference type="SAM" id="MobiDB-lite"/>
    </source>
</evidence>
<dbReference type="STRING" id="1043003.A0A074VI54"/>
<keyword evidence="4 7" id="KW-1133">Transmembrane helix</keyword>
<dbReference type="GO" id="GO:0005384">
    <property type="term" value="F:manganese ion transmembrane transporter activity"/>
    <property type="evidence" value="ECO:0007669"/>
    <property type="project" value="InterPro"/>
</dbReference>
<dbReference type="GeneID" id="63916165"/>
<evidence type="ECO:0000313" key="9">
    <source>
        <dbReference type="Proteomes" id="UP000030672"/>
    </source>
</evidence>
<reference evidence="8 9" key="1">
    <citation type="journal article" date="2014" name="BMC Genomics">
        <title>Genome sequencing of four Aureobasidium pullulans varieties: biotechnological potential, stress tolerance, and description of new species.</title>
        <authorList>
            <person name="Gostin Ar C."/>
            <person name="Ohm R.A."/>
            <person name="Kogej T."/>
            <person name="Sonjak S."/>
            <person name="Turk M."/>
            <person name="Zajc J."/>
            <person name="Zalar P."/>
            <person name="Grube M."/>
            <person name="Sun H."/>
            <person name="Han J."/>
            <person name="Sharma A."/>
            <person name="Chiniquy J."/>
            <person name="Ngan C.Y."/>
            <person name="Lipzen A."/>
            <person name="Barry K."/>
            <person name="Grigoriev I.V."/>
            <person name="Gunde-Cimerman N."/>
        </authorList>
    </citation>
    <scope>NUCLEOTIDE SEQUENCE [LARGE SCALE GENOMIC DNA]</scope>
    <source>
        <strain evidence="8 9">CBS 110374</strain>
    </source>
</reference>